<evidence type="ECO:0000256" key="2">
    <source>
        <dbReference type="SAM" id="SignalP"/>
    </source>
</evidence>
<evidence type="ECO:0000313" key="3">
    <source>
        <dbReference type="EMBL" id="NMH78189.1"/>
    </source>
</evidence>
<name>A0ABX1RE62_9PSEU</name>
<accession>A0ABX1RE62</accession>
<feature type="region of interest" description="Disordered" evidence="1">
    <location>
        <begin position="40"/>
        <end position="70"/>
    </location>
</feature>
<evidence type="ECO:0000313" key="4">
    <source>
        <dbReference type="Proteomes" id="UP001296706"/>
    </source>
</evidence>
<evidence type="ECO:0000256" key="1">
    <source>
        <dbReference type="SAM" id="MobiDB-lite"/>
    </source>
</evidence>
<reference evidence="3 4" key="1">
    <citation type="submission" date="2020-04" db="EMBL/GenBank/DDBJ databases">
        <authorList>
            <person name="Klaysubun C."/>
            <person name="Duangmal K."/>
            <person name="Lipun K."/>
        </authorList>
    </citation>
    <scope>NUCLEOTIDE SEQUENCE [LARGE SCALE GENOMIC DNA]</scope>
    <source>
        <strain evidence="3 4">JCM 11839</strain>
    </source>
</reference>
<feature type="signal peptide" evidence="2">
    <location>
        <begin position="1"/>
        <end position="28"/>
    </location>
</feature>
<sequence length="327" mass="33025">MSPGPPRRSARKAAAAAGALFAAGAVFSGTVVDTVRTPRGAVDFASDPGPRTGSGTLDRTRSPQPGRSGQQITLTAVAQLFTPATTAAIEYGPPASGTQIGRDAFGAPNDRGAGLVAVPELDKTPLDRSPLPAGATAAVPGLLDIATSPAAEPPAGPSVLTVATPEFQVPAIEVPRRVLNLPGGGTVRTPGVAVSEGRVTPPRLNVARNRDGGLDVAVSDGAVVAPKVEASGLADLTGGAVRLSPTRVRLPDVRISGGGVVGTTAAAPDMRLSEIRSVLPDVDVAERTPETDATAQRRASERNENKKSARDAARSVGSAVGRLLGRH</sequence>
<feature type="region of interest" description="Disordered" evidence="1">
    <location>
        <begin position="283"/>
        <end position="327"/>
    </location>
</feature>
<proteinExistence type="predicted"/>
<keyword evidence="2" id="KW-0732">Signal</keyword>
<dbReference type="EMBL" id="JAAXKY010000038">
    <property type="protein sequence ID" value="NMH78189.1"/>
    <property type="molecule type" value="Genomic_DNA"/>
</dbReference>
<dbReference type="Proteomes" id="UP001296706">
    <property type="component" value="Unassembled WGS sequence"/>
</dbReference>
<gene>
    <name evidence="3" type="ORF">HF577_13985</name>
</gene>
<organism evidence="3 4">
    <name type="scientific">Pseudonocardia xinjiangensis</name>
    <dbReference type="NCBI Taxonomy" id="75289"/>
    <lineage>
        <taxon>Bacteria</taxon>
        <taxon>Bacillati</taxon>
        <taxon>Actinomycetota</taxon>
        <taxon>Actinomycetes</taxon>
        <taxon>Pseudonocardiales</taxon>
        <taxon>Pseudonocardiaceae</taxon>
        <taxon>Pseudonocardia</taxon>
    </lineage>
</organism>
<feature type="compositionally biased region" description="Basic and acidic residues" evidence="1">
    <location>
        <begin position="298"/>
        <end position="313"/>
    </location>
</feature>
<feature type="chain" id="PRO_5045932484" description="DUF5666 domain-containing protein" evidence="2">
    <location>
        <begin position="29"/>
        <end position="327"/>
    </location>
</feature>
<protein>
    <recommendedName>
        <fullName evidence="5">DUF5666 domain-containing protein</fullName>
    </recommendedName>
</protein>
<comment type="caution">
    <text evidence="3">The sequence shown here is derived from an EMBL/GenBank/DDBJ whole genome shotgun (WGS) entry which is preliminary data.</text>
</comment>
<evidence type="ECO:0008006" key="5">
    <source>
        <dbReference type="Google" id="ProtNLM"/>
    </source>
</evidence>
<feature type="compositionally biased region" description="Polar residues" evidence="1">
    <location>
        <begin position="53"/>
        <end position="70"/>
    </location>
</feature>
<dbReference type="RefSeq" id="WP_169396266.1">
    <property type="nucleotide sequence ID" value="NZ_BAAAJH010000021.1"/>
</dbReference>
<keyword evidence="4" id="KW-1185">Reference proteome</keyword>